<sequence length="86" mass="9994">MRQRSCGMRQRNSNILLRPLRSNTYNPRGKPTYDNAWRTIVRLTMLVGRGIGEVGETVWTLREDLVTCIRNSLASLSEFRLVKRIT</sequence>
<evidence type="ECO:0000313" key="2">
    <source>
        <dbReference type="Proteomes" id="UP000478052"/>
    </source>
</evidence>
<evidence type="ECO:0000313" key="1">
    <source>
        <dbReference type="EMBL" id="KAF0759139.1"/>
    </source>
</evidence>
<accession>A0A6G0YNT3</accession>
<dbReference type="EMBL" id="VUJU01003096">
    <property type="protein sequence ID" value="KAF0759139.1"/>
    <property type="molecule type" value="Genomic_DNA"/>
</dbReference>
<name>A0A6G0YNT3_APHCR</name>
<dbReference type="AlphaFoldDB" id="A0A6G0YNT3"/>
<reference evidence="1 2" key="1">
    <citation type="submission" date="2019-08" db="EMBL/GenBank/DDBJ databases">
        <title>Whole genome of Aphis craccivora.</title>
        <authorList>
            <person name="Voronova N.V."/>
            <person name="Shulinski R.S."/>
            <person name="Bandarenka Y.V."/>
            <person name="Zhorov D.G."/>
            <person name="Warner D."/>
        </authorList>
    </citation>
    <scope>NUCLEOTIDE SEQUENCE [LARGE SCALE GENOMIC DNA]</scope>
    <source>
        <strain evidence="1">180601</strain>
        <tissue evidence="1">Whole Body</tissue>
    </source>
</reference>
<gene>
    <name evidence="1" type="ORF">FWK35_00028022</name>
</gene>
<dbReference type="Proteomes" id="UP000478052">
    <property type="component" value="Unassembled WGS sequence"/>
</dbReference>
<proteinExistence type="predicted"/>
<organism evidence="1 2">
    <name type="scientific">Aphis craccivora</name>
    <name type="common">Cowpea aphid</name>
    <dbReference type="NCBI Taxonomy" id="307492"/>
    <lineage>
        <taxon>Eukaryota</taxon>
        <taxon>Metazoa</taxon>
        <taxon>Ecdysozoa</taxon>
        <taxon>Arthropoda</taxon>
        <taxon>Hexapoda</taxon>
        <taxon>Insecta</taxon>
        <taxon>Pterygota</taxon>
        <taxon>Neoptera</taxon>
        <taxon>Paraneoptera</taxon>
        <taxon>Hemiptera</taxon>
        <taxon>Sternorrhyncha</taxon>
        <taxon>Aphidomorpha</taxon>
        <taxon>Aphidoidea</taxon>
        <taxon>Aphididae</taxon>
        <taxon>Aphidini</taxon>
        <taxon>Aphis</taxon>
        <taxon>Aphis</taxon>
    </lineage>
</organism>
<comment type="caution">
    <text evidence="1">The sequence shown here is derived from an EMBL/GenBank/DDBJ whole genome shotgun (WGS) entry which is preliminary data.</text>
</comment>
<keyword evidence="2" id="KW-1185">Reference proteome</keyword>
<protein>
    <submittedName>
        <fullName evidence="1">Kazal-type serine protease inhibitor domain-containing protein 1</fullName>
    </submittedName>
</protein>